<dbReference type="Proteomes" id="UP000231183">
    <property type="component" value="Unassembled WGS sequence"/>
</dbReference>
<dbReference type="PANTHER" id="PTHR46401:SF2">
    <property type="entry name" value="GLYCOSYLTRANSFERASE WBBK-RELATED"/>
    <property type="match status" value="1"/>
</dbReference>
<dbReference type="Pfam" id="PF00534">
    <property type="entry name" value="Glycos_transf_1"/>
    <property type="match status" value="1"/>
</dbReference>
<organism evidence="4 5">
    <name type="scientific">Candidatus Magasanikbacteria bacterium CG10_big_fil_rev_8_21_14_0_10_40_10</name>
    <dbReference type="NCBI Taxonomy" id="1974648"/>
    <lineage>
        <taxon>Bacteria</taxon>
        <taxon>Candidatus Magasanikiibacteriota</taxon>
    </lineage>
</organism>
<evidence type="ECO:0000313" key="5">
    <source>
        <dbReference type="Proteomes" id="UP000231183"/>
    </source>
</evidence>
<evidence type="ECO:0000259" key="3">
    <source>
        <dbReference type="Pfam" id="PF13439"/>
    </source>
</evidence>
<protein>
    <recommendedName>
        <fullName evidence="6">Glycosyltransferase family 1 protein</fullName>
    </recommendedName>
</protein>
<evidence type="ECO:0000256" key="1">
    <source>
        <dbReference type="ARBA" id="ARBA00022679"/>
    </source>
</evidence>
<dbReference type="Gene3D" id="3.40.50.2000">
    <property type="entry name" value="Glycogen Phosphorylase B"/>
    <property type="match status" value="2"/>
</dbReference>
<dbReference type="GO" id="GO:0009103">
    <property type="term" value="P:lipopolysaccharide biosynthetic process"/>
    <property type="evidence" value="ECO:0007669"/>
    <property type="project" value="TreeGrafter"/>
</dbReference>
<dbReference type="FunFam" id="3.40.50.2000:FF:000119">
    <property type="entry name" value="Glycosyl transferase group 1"/>
    <property type="match status" value="1"/>
</dbReference>
<evidence type="ECO:0008006" key="6">
    <source>
        <dbReference type="Google" id="ProtNLM"/>
    </source>
</evidence>
<accession>A0A2M6W3E0</accession>
<keyword evidence="1" id="KW-0808">Transferase</keyword>
<dbReference type="GO" id="GO:0016757">
    <property type="term" value="F:glycosyltransferase activity"/>
    <property type="evidence" value="ECO:0007669"/>
    <property type="project" value="InterPro"/>
</dbReference>
<dbReference type="AlphaFoldDB" id="A0A2M6W3E0"/>
<feature type="domain" description="Glycosyl transferase family 1" evidence="2">
    <location>
        <begin position="204"/>
        <end position="368"/>
    </location>
</feature>
<dbReference type="InterPro" id="IPR001296">
    <property type="entry name" value="Glyco_trans_1"/>
</dbReference>
<feature type="domain" description="Glycosyltransferase subfamily 4-like N-terminal" evidence="3">
    <location>
        <begin position="60"/>
        <end position="182"/>
    </location>
</feature>
<name>A0A2M6W3E0_9BACT</name>
<gene>
    <name evidence="4" type="ORF">COU31_03525</name>
</gene>
<sequence length="398" mass="46310">MNIGLDIRSLAQRARTGVGEYTIGLLDALFKIDQQNNYYLFYNSAGNTAKFLPQWKQNNLTYISGRWPNKLFNLSQKLLRQPKIDNYLRQKTGRQIDWFFSPNINFTSLSKKTKYILTVHDFAFNFYPKFFSARQRIWHQAVNFKKQCQRADVILAPSQNTKNDIVKNYQINPEKIFVIYPACSSNFTALNKSNDNQSEIIAFRKKYNLPDKYILFLGAFEPRKNIIGLIEAYEKMLAKYGFNQIQHYLVLAGADGWKNKDVRRKLKKTVWRDYIKCLGYVNHQDKPKLYQLASLFVYPSFYEGFGLPVLEAMQSETPVIASNRSSLPEVTANGAILINPNKTDEITRAMKLILTDKNLSDYLINQGKIQSQKFNWQNSAEQFLKIINPSPRQKPRDV</sequence>
<proteinExistence type="predicted"/>
<evidence type="ECO:0000313" key="4">
    <source>
        <dbReference type="EMBL" id="PIT87324.1"/>
    </source>
</evidence>
<dbReference type="PANTHER" id="PTHR46401">
    <property type="entry name" value="GLYCOSYLTRANSFERASE WBBK-RELATED"/>
    <property type="match status" value="1"/>
</dbReference>
<dbReference type="CDD" id="cd03809">
    <property type="entry name" value="GT4_MtfB-like"/>
    <property type="match status" value="1"/>
</dbReference>
<comment type="caution">
    <text evidence="4">The sequence shown here is derived from an EMBL/GenBank/DDBJ whole genome shotgun (WGS) entry which is preliminary data.</text>
</comment>
<dbReference type="Pfam" id="PF13439">
    <property type="entry name" value="Glyco_transf_4"/>
    <property type="match status" value="1"/>
</dbReference>
<dbReference type="SUPFAM" id="SSF53756">
    <property type="entry name" value="UDP-Glycosyltransferase/glycogen phosphorylase"/>
    <property type="match status" value="1"/>
</dbReference>
<reference evidence="5" key="1">
    <citation type="submission" date="2017-09" db="EMBL/GenBank/DDBJ databases">
        <title>Depth-based differentiation of microbial function through sediment-hosted aquifers and enrichment of novel symbionts in the deep terrestrial subsurface.</title>
        <authorList>
            <person name="Probst A.J."/>
            <person name="Ladd B."/>
            <person name="Jarett J.K."/>
            <person name="Geller-Mcgrath D.E."/>
            <person name="Sieber C.M.K."/>
            <person name="Emerson J.B."/>
            <person name="Anantharaman K."/>
            <person name="Thomas B.C."/>
            <person name="Malmstrom R."/>
            <person name="Stieglmeier M."/>
            <person name="Klingl A."/>
            <person name="Woyke T."/>
            <person name="Ryan C.M."/>
            <person name="Banfield J.F."/>
        </authorList>
    </citation>
    <scope>NUCLEOTIDE SEQUENCE [LARGE SCALE GENOMIC DNA]</scope>
</reference>
<dbReference type="InterPro" id="IPR028098">
    <property type="entry name" value="Glyco_trans_4-like_N"/>
</dbReference>
<dbReference type="EMBL" id="PFBX01000037">
    <property type="protein sequence ID" value="PIT87324.1"/>
    <property type="molecule type" value="Genomic_DNA"/>
</dbReference>
<evidence type="ECO:0000259" key="2">
    <source>
        <dbReference type="Pfam" id="PF00534"/>
    </source>
</evidence>